<accession>A0A382XLD2</accession>
<feature type="non-terminal residue" evidence="2">
    <location>
        <position position="269"/>
    </location>
</feature>
<dbReference type="Pfam" id="PF19313">
    <property type="entry name" value="DUF5916"/>
    <property type="match status" value="1"/>
</dbReference>
<sequence length="269" mass="29914">EFRIPLSTLQYDKNKTEEWGFNITRFKGSTFEQMWWKSKEVTESGLVSHFGKITGISNIKSAGKFEFLPGSVITASSEGFESESALIGSNRLHYNISGDFKYDITTSTRLEASVNPDFGQAEVDPAVLNLSAYETYFPEKRTFFVNGADIFSTPFQLFYSRRVGRSAYDGFVPVDIAGKLTGKAGNTTFGMISALTGAKYPYGETGYFVGRVKQSINKGNTNFGILVTHTNPTPFELDNEEAPLALGFDWGHQLFNNQFVFSGQYAKSK</sequence>
<evidence type="ECO:0000259" key="1">
    <source>
        <dbReference type="Pfam" id="PF19313"/>
    </source>
</evidence>
<reference evidence="2" key="1">
    <citation type="submission" date="2018-05" db="EMBL/GenBank/DDBJ databases">
        <authorList>
            <person name="Lanie J.A."/>
            <person name="Ng W.-L."/>
            <person name="Kazmierczak K.M."/>
            <person name="Andrzejewski T.M."/>
            <person name="Davidsen T.M."/>
            <person name="Wayne K.J."/>
            <person name="Tettelin H."/>
            <person name="Glass J.I."/>
            <person name="Rusch D."/>
            <person name="Podicherti R."/>
            <person name="Tsui H.-C.T."/>
            <person name="Winkler M.E."/>
        </authorList>
    </citation>
    <scope>NUCLEOTIDE SEQUENCE</scope>
</reference>
<evidence type="ECO:0000313" key="2">
    <source>
        <dbReference type="EMBL" id="SVD71977.1"/>
    </source>
</evidence>
<proteinExistence type="predicted"/>
<protein>
    <recommendedName>
        <fullName evidence="1">DUF5916 domain-containing protein</fullName>
    </recommendedName>
</protein>
<gene>
    <name evidence="2" type="ORF">METZ01_LOCUS424831</name>
</gene>
<dbReference type="AlphaFoldDB" id="A0A382XLD2"/>
<organism evidence="2">
    <name type="scientific">marine metagenome</name>
    <dbReference type="NCBI Taxonomy" id="408172"/>
    <lineage>
        <taxon>unclassified sequences</taxon>
        <taxon>metagenomes</taxon>
        <taxon>ecological metagenomes</taxon>
    </lineage>
</organism>
<name>A0A382XLD2_9ZZZZ</name>
<feature type="domain" description="DUF5916" evidence="1">
    <location>
        <begin position="90"/>
        <end position="168"/>
    </location>
</feature>
<feature type="non-terminal residue" evidence="2">
    <location>
        <position position="1"/>
    </location>
</feature>
<dbReference type="EMBL" id="UINC01168776">
    <property type="protein sequence ID" value="SVD71977.1"/>
    <property type="molecule type" value="Genomic_DNA"/>
</dbReference>
<dbReference type="InterPro" id="IPR045670">
    <property type="entry name" value="DUF5916"/>
</dbReference>